<keyword evidence="5" id="KW-0687">Ribonucleoprotein</keyword>
<evidence type="ECO:0000313" key="10">
    <source>
        <dbReference type="Proteomes" id="UP000054538"/>
    </source>
</evidence>
<evidence type="ECO:0000256" key="8">
    <source>
        <dbReference type="SAM" id="MobiDB-lite"/>
    </source>
</evidence>
<feature type="region of interest" description="Disordered" evidence="8">
    <location>
        <begin position="85"/>
        <end position="119"/>
    </location>
</feature>
<dbReference type="OrthoDB" id="10252718at2759"/>
<dbReference type="Pfam" id="PF08561">
    <property type="entry name" value="Ribosomal_L37"/>
    <property type="match status" value="1"/>
</dbReference>
<evidence type="ECO:0000313" key="9">
    <source>
        <dbReference type="EMBL" id="KIK97455.1"/>
    </source>
</evidence>
<keyword evidence="4" id="KW-0496">Mitochondrion</keyword>
<feature type="compositionally biased region" description="Basic residues" evidence="8">
    <location>
        <begin position="98"/>
        <end position="110"/>
    </location>
</feature>
<accession>A0A0D0EBE0</accession>
<dbReference type="HOGENOM" id="CLU_144297_1_0_1"/>
<evidence type="ECO:0000256" key="3">
    <source>
        <dbReference type="ARBA" id="ARBA00022980"/>
    </source>
</evidence>
<dbReference type="EMBL" id="KN824935">
    <property type="protein sequence ID" value="KIK97455.1"/>
    <property type="molecule type" value="Genomic_DNA"/>
</dbReference>
<protein>
    <recommendedName>
        <fullName evidence="7">Large ribosomal subunit protein mL54</fullName>
    </recommendedName>
</protein>
<comment type="subcellular location">
    <subcellularLocation>
        <location evidence="1">Mitochondrion</location>
    </subcellularLocation>
</comment>
<dbReference type="AlphaFoldDB" id="A0A0D0EBE0"/>
<organism evidence="9 10">
    <name type="scientific">Paxillus rubicundulus Ve08.2h10</name>
    <dbReference type="NCBI Taxonomy" id="930991"/>
    <lineage>
        <taxon>Eukaryota</taxon>
        <taxon>Fungi</taxon>
        <taxon>Dikarya</taxon>
        <taxon>Basidiomycota</taxon>
        <taxon>Agaricomycotina</taxon>
        <taxon>Agaricomycetes</taxon>
        <taxon>Agaricomycetidae</taxon>
        <taxon>Boletales</taxon>
        <taxon>Paxilineae</taxon>
        <taxon>Paxillaceae</taxon>
        <taxon>Paxillus</taxon>
    </lineage>
</organism>
<feature type="compositionally biased region" description="Polar residues" evidence="8">
    <location>
        <begin position="37"/>
        <end position="46"/>
    </location>
</feature>
<evidence type="ECO:0000256" key="5">
    <source>
        <dbReference type="ARBA" id="ARBA00023274"/>
    </source>
</evidence>
<dbReference type="InParanoid" id="A0A0D0EBE0"/>
<evidence type="ECO:0000256" key="1">
    <source>
        <dbReference type="ARBA" id="ARBA00004173"/>
    </source>
</evidence>
<name>A0A0D0EBE0_9AGAM</name>
<reference evidence="10" key="2">
    <citation type="submission" date="2015-01" db="EMBL/GenBank/DDBJ databases">
        <title>Evolutionary Origins and Diversification of the Mycorrhizal Mutualists.</title>
        <authorList>
            <consortium name="DOE Joint Genome Institute"/>
            <consortium name="Mycorrhizal Genomics Consortium"/>
            <person name="Kohler A."/>
            <person name="Kuo A."/>
            <person name="Nagy L.G."/>
            <person name="Floudas D."/>
            <person name="Copeland A."/>
            <person name="Barry K.W."/>
            <person name="Cichocki N."/>
            <person name="Veneault-Fourrey C."/>
            <person name="LaButti K."/>
            <person name="Lindquist E.A."/>
            <person name="Lipzen A."/>
            <person name="Lundell T."/>
            <person name="Morin E."/>
            <person name="Murat C."/>
            <person name="Riley R."/>
            <person name="Ohm R."/>
            <person name="Sun H."/>
            <person name="Tunlid A."/>
            <person name="Henrissat B."/>
            <person name="Grigoriev I.V."/>
            <person name="Hibbett D.S."/>
            <person name="Martin F."/>
        </authorList>
    </citation>
    <scope>NUCLEOTIDE SEQUENCE [LARGE SCALE GENOMIC DNA]</scope>
    <source>
        <strain evidence="10">Ve08.2h10</strain>
    </source>
</reference>
<dbReference type="PANTHER" id="PTHR28595">
    <property type="entry name" value="39S RIBOSOMAL PROTEIN L54, MITOCHONDRIAL"/>
    <property type="match status" value="1"/>
</dbReference>
<comment type="similarity">
    <text evidence="6">Belongs to the mitochondrion-specific ribosomal protein mL54 family.</text>
</comment>
<keyword evidence="3" id="KW-0689">Ribosomal protein</keyword>
<proteinExistence type="inferred from homology"/>
<evidence type="ECO:0000256" key="2">
    <source>
        <dbReference type="ARBA" id="ARBA00022946"/>
    </source>
</evidence>
<keyword evidence="10" id="KW-1185">Reference proteome</keyword>
<sequence>MSLPRTTFRRGFSFICARGYAATSSSKPAPYQPLKGASSTEPTKAVSSCPAGTALTGLNYLKGEPPILALPDEEYPSWLWDLTKPKALEDDGPGGKAEKRRLRKEHRQHLKDKNMFKTK</sequence>
<gene>
    <name evidence="9" type="ORF">PAXRUDRAFT_136288</name>
</gene>
<dbReference type="GO" id="GO:0003735">
    <property type="term" value="F:structural constituent of ribosome"/>
    <property type="evidence" value="ECO:0007669"/>
    <property type="project" value="TreeGrafter"/>
</dbReference>
<dbReference type="GO" id="GO:0005762">
    <property type="term" value="C:mitochondrial large ribosomal subunit"/>
    <property type="evidence" value="ECO:0007669"/>
    <property type="project" value="TreeGrafter"/>
</dbReference>
<dbReference type="Proteomes" id="UP000054538">
    <property type="component" value="Unassembled WGS sequence"/>
</dbReference>
<dbReference type="PANTHER" id="PTHR28595:SF1">
    <property type="entry name" value="LARGE RIBOSOMAL SUBUNIT PROTEIN ML54"/>
    <property type="match status" value="1"/>
</dbReference>
<evidence type="ECO:0000256" key="6">
    <source>
        <dbReference type="ARBA" id="ARBA00033752"/>
    </source>
</evidence>
<evidence type="ECO:0000256" key="4">
    <source>
        <dbReference type="ARBA" id="ARBA00023128"/>
    </source>
</evidence>
<dbReference type="STRING" id="930991.A0A0D0EBE0"/>
<dbReference type="InterPro" id="IPR013870">
    <property type="entry name" value="Ribosomal_mL54"/>
</dbReference>
<keyword evidence="2" id="KW-0809">Transit peptide</keyword>
<evidence type="ECO:0000256" key="7">
    <source>
        <dbReference type="ARBA" id="ARBA00035179"/>
    </source>
</evidence>
<feature type="region of interest" description="Disordered" evidence="8">
    <location>
        <begin position="22"/>
        <end position="48"/>
    </location>
</feature>
<reference evidence="9 10" key="1">
    <citation type="submission" date="2014-04" db="EMBL/GenBank/DDBJ databases">
        <authorList>
            <consortium name="DOE Joint Genome Institute"/>
            <person name="Kuo A."/>
            <person name="Kohler A."/>
            <person name="Jargeat P."/>
            <person name="Nagy L.G."/>
            <person name="Floudas D."/>
            <person name="Copeland A."/>
            <person name="Barry K.W."/>
            <person name="Cichocki N."/>
            <person name="Veneault-Fourrey C."/>
            <person name="LaButti K."/>
            <person name="Lindquist E.A."/>
            <person name="Lipzen A."/>
            <person name="Lundell T."/>
            <person name="Morin E."/>
            <person name="Murat C."/>
            <person name="Sun H."/>
            <person name="Tunlid A."/>
            <person name="Henrissat B."/>
            <person name="Grigoriev I.V."/>
            <person name="Hibbett D.S."/>
            <person name="Martin F."/>
            <person name="Nordberg H.P."/>
            <person name="Cantor M.N."/>
            <person name="Hua S.X."/>
        </authorList>
    </citation>
    <scope>NUCLEOTIDE SEQUENCE [LARGE SCALE GENOMIC DNA]</scope>
    <source>
        <strain evidence="9 10">Ve08.2h10</strain>
    </source>
</reference>